<comment type="catalytic activity">
    <reaction evidence="18">
        <text>2 L-arginine + 3 NADPH + 4 O2 + H(+) = 2 L-citrulline + 2 nitric oxide + 3 NADP(+) + 4 H2O</text>
        <dbReference type="Rhea" id="RHEA:19897"/>
        <dbReference type="ChEBI" id="CHEBI:15377"/>
        <dbReference type="ChEBI" id="CHEBI:15378"/>
        <dbReference type="ChEBI" id="CHEBI:15379"/>
        <dbReference type="ChEBI" id="CHEBI:16480"/>
        <dbReference type="ChEBI" id="CHEBI:32682"/>
        <dbReference type="ChEBI" id="CHEBI:57743"/>
        <dbReference type="ChEBI" id="CHEBI:57783"/>
        <dbReference type="ChEBI" id="CHEBI:58349"/>
        <dbReference type="EC" id="1.14.13.39"/>
    </reaction>
    <physiologicalReaction direction="left-to-right" evidence="18">
        <dbReference type="Rhea" id="RHEA:19898"/>
    </physiologicalReaction>
</comment>
<dbReference type="InterPro" id="IPR003097">
    <property type="entry name" value="CysJ-like_FAD-binding"/>
</dbReference>
<comment type="cofactor">
    <cofactor evidence="2">
        <name>(6R)-L-erythro-5,6,7,8-tetrahydrobiopterin</name>
        <dbReference type="ChEBI" id="CHEBI:59560"/>
    </cofactor>
</comment>
<comment type="similarity">
    <text evidence="6">Belongs to the NOS family.</text>
</comment>
<dbReference type="Gene3D" id="2.40.30.10">
    <property type="entry name" value="Translation factors"/>
    <property type="match status" value="1"/>
</dbReference>
<keyword evidence="14" id="KW-0521">NADP</keyword>
<protein>
    <recommendedName>
        <fullName evidence="19">Nitric oxide synthase, inducible</fullName>
        <ecNumber evidence="7">1.14.13.39</ecNumber>
    </recommendedName>
    <alternativeName>
        <fullName evidence="21">Inducible NO synthase</fullName>
    </alternativeName>
    <alternativeName>
        <fullName evidence="20">NOS type II</fullName>
    </alternativeName>
    <alternativeName>
        <fullName evidence="22">Peptidyl-cysteine S-nitrosylase NOS2</fullName>
    </alternativeName>
</protein>
<dbReference type="PANTHER" id="PTHR43410:SF4">
    <property type="entry name" value="NITRIC OXIDE SYNTHASE"/>
    <property type="match status" value="1"/>
</dbReference>
<evidence type="ECO:0000256" key="9">
    <source>
        <dbReference type="ARBA" id="ARBA00022617"/>
    </source>
</evidence>
<evidence type="ECO:0000256" key="11">
    <source>
        <dbReference type="ARBA" id="ARBA00022643"/>
    </source>
</evidence>
<keyword evidence="12" id="KW-0479">Metal-binding</keyword>
<evidence type="ECO:0000256" key="5">
    <source>
        <dbReference type="ARBA" id="ARBA00004514"/>
    </source>
</evidence>
<evidence type="ECO:0000256" key="2">
    <source>
        <dbReference type="ARBA" id="ARBA00001950"/>
    </source>
</evidence>
<keyword evidence="16" id="KW-0560">Oxidoreductase</keyword>
<evidence type="ECO:0000256" key="18">
    <source>
        <dbReference type="ARBA" id="ARBA00047419"/>
    </source>
</evidence>
<name>A0ABD0PLN6_CIRMR</name>
<keyword evidence="15" id="KW-0112">Calmodulin-binding</keyword>
<evidence type="ECO:0000256" key="17">
    <source>
        <dbReference type="ARBA" id="ARBA00023004"/>
    </source>
</evidence>
<dbReference type="EMBL" id="JAMKFB020000015">
    <property type="protein sequence ID" value="KAL0174611.1"/>
    <property type="molecule type" value="Genomic_DNA"/>
</dbReference>
<evidence type="ECO:0000256" key="8">
    <source>
        <dbReference type="ARBA" id="ARBA00022490"/>
    </source>
</evidence>
<comment type="caution">
    <text evidence="24">The sequence shown here is derived from an EMBL/GenBank/DDBJ whole genome shotgun (WGS) entry which is preliminary data.</text>
</comment>
<dbReference type="GO" id="GO:0004517">
    <property type="term" value="F:nitric-oxide synthase activity"/>
    <property type="evidence" value="ECO:0007669"/>
    <property type="project" value="UniProtKB-EC"/>
</dbReference>
<dbReference type="SUPFAM" id="SSF63380">
    <property type="entry name" value="Riboflavin synthase domain-like"/>
    <property type="match status" value="1"/>
</dbReference>
<evidence type="ECO:0000256" key="1">
    <source>
        <dbReference type="ARBA" id="ARBA00001917"/>
    </source>
</evidence>
<evidence type="ECO:0000259" key="23">
    <source>
        <dbReference type="Pfam" id="PF00667"/>
    </source>
</evidence>
<evidence type="ECO:0000256" key="15">
    <source>
        <dbReference type="ARBA" id="ARBA00022860"/>
    </source>
</evidence>
<evidence type="ECO:0000313" key="24">
    <source>
        <dbReference type="EMBL" id="KAL0174611.1"/>
    </source>
</evidence>
<evidence type="ECO:0000256" key="19">
    <source>
        <dbReference type="ARBA" id="ARBA00049771"/>
    </source>
</evidence>
<gene>
    <name evidence="24" type="ORF">M9458_030579</name>
</gene>
<dbReference type="GO" id="GO:0005516">
    <property type="term" value="F:calmodulin binding"/>
    <property type="evidence" value="ECO:0007669"/>
    <property type="project" value="UniProtKB-KW"/>
</dbReference>
<dbReference type="AlphaFoldDB" id="A0ABD0PLN6"/>
<reference evidence="24 25" key="1">
    <citation type="submission" date="2024-05" db="EMBL/GenBank/DDBJ databases">
        <title>Genome sequencing and assembly of Indian major carp, Cirrhinus mrigala (Hamilton, 1822).</title>
        <authorList>
            <person name="Mohindra V."/>
            <person name="Chowdhury L.M."/>
            <person name="Lal K."/>
            <person name="Jena J.K."/>
        </authorList>
    </citation>
    <scope>NUCLEOTIDE SEQUENCE [LARGE SCALE GENOMIC DNA]</scope>
    <source>
        <strain evidence="24">CM1030</strain>
        <tissue evidence="24">Blood</tissue>
    </source>
</reference>
<dbReference type="EC" id="1.14.13.39" evidence="7"/>
<evidence type="ECO:0000256" key="12">
    <source>
        <dbReference type="ARBA" id="ARBA00022723"/>
    </source>
</evidence>
<accession>A0ABD0PLN6</accession>
<keyword evidence="10" id="KW-0285">Flavoprotein</keyword>
<feature type="domain" description="Sulfite reductase [NADPH] flavoprotein alpha-component-like FAD-binding" evidence="23">
    <location>
        <begin position="2"/>
        <end position="61"/>
    </location>
</feature>
<evidence type="ECO:0000256" key="13">
    <source>
        <dbReference type="ARBA" id="ARBA00022827"/>
    </source>
</evidence>
<evidence type="ECO:0000256" key="20">
    <source>
        <dbReference type="ARBA" id="ARBA00049784"/>
    </source>
</evidence>
<comment type="cofactor">
    <cofactor evidence="1">
        <name>FMN</name>
        <dbReference type="ChEBI" id="CHEBI:58210"/>
    </cofactor>
</comment>
<evidence type="ECO:0000256" key="22">
    <source>
        <dbReference type="ARBA" id="ARBA00049812"/>
    </source>
</evidence>
<evidence type="ECO:0000256" key="7">
    <source>
        <dbReference type="ARBA" id="ARBA00012989"/>
    </source>
</evidence>
<dbReference type="PANTHER" id="PTHR43410">
    <property type="entry name" value="NITRIC OXIDE SYNTHASE OXYGENASE"/>
    <property type="match status" value="1"/>
</dbReference>
<dbReference type="Proteomes" id="UP001529510">
    <property type="component" value="Unassembled WGS sequence"/>
</dbReference>
<proteinExistence type="inferred from homology"/>
<evidence type="ECO:0000256" key="16">
    <source>
        <dbReference type="ARBA" id="ARBA00023002"/>
    </source>
</evidence>
<dbReference type="GO" id="GO:0046872">
    <property type="term" value="F:metal ion binding"/>
    <property type="evidence" value="ECO:0007669"/>
    <property type="project" value="UniProtKB-KW"/>
</dbReference>
<evidence type="ECO:0000256" key="14">
    <source>
        <dbReference type="ARBA" id="ARBA00022857"/>
    </source>
</evidence>
<evidence type="ECO:0000313" key="25">
    <source>
        <dbReference type="Proteomes" id="UP001529510"/>
    </source>
</evidence>
<sequence>VYTTWKEFNKPTFLEVLEEFSSLELSAAFLLSQLPLLKPRLYSVSSSPDLHPQEVHLTVAV</sequence>
<evidence type="ECO:0000256" key="10">
    <source>
        <dbReference type="ARBA" id="ARBA00022630"/>
    </source>
</evidence>
<evidence type="ECO:0000256" key="6">
    <source>
        <dbReference type="ARBA" id="ARBA00006267"/>
    </source>
</evidence>
<dbReference type="Pfam" id="PF00667">
    <property type="entry name" value="FAD_binding_1"/>
    <property type="match status" value="1"/>
</dbReference>
<keyword evidence="13" id="KW-0274">FAD</keyword>
<organism evidence="24 25">
    <name type="scientific">Cirrhinus mrigala</name>
    <name type="common">Mrigala</name>
    <dbReference type="NCBI Taxonomy" id="683832"/>
    <lineage>
        <taxon>Eukaryota</taxon>
        <taxon>Metazoa</taxon>
        <taxon>Chordata</taxon>
        <taxon>Craniata</taxon>
        <taxon>Vertebrata</taxon>
        <taxon>Euteleostomi</taxon>
        <taxon>Actinopterygii</taxon>
        <taxon>Neopterygii</taxon>
        <taxon>Teleostei</taxon>
        <taxon>Ostariophysi</taxon>
        <taxon>Cypriniformes</taxon>
        <taxon>Cyprinidae</taxon>
        <taxon>Labeoninae</taxon>
        <taxon>Labeonini</taxon>
        <taxon>Cirrhinus</taxon>
    </lineage>
</organism>
<comment type="subcellular location">
    <subcellularLocation>
        <location evidence="5">Cytoplasm</location>
        <location evidence="5">Cytosol</location>
    </subcellularLocation>
</comment>
<keyword evidence="25" id="KW-1185">Reference proteome</keyword>
<keyword evidence="9" id="KW-0349">Heme</keyword>
<evidence type="ECO:0000256" key="21">
    <source>
        <dbReference type="ARBA" id="ARBA00049808"/>
    </source>
</evidence>
<evidence type="ECO:0000256" key="3">
    <source>
        <dbReference type="ARBA" id="ARBA00001970"/>
    </source>
</evidence>
<keyword evidence="11" id="KW-0288">FMN</keyword>
<comment type="cofactor">
    <cofactor evidence="4">
        <name>FAD</name>
        <dbReference type="ChEBI" id="CHEBI:57692"/>
    </cofactor>
</comment>
<evidence type="ECO:0000256" key="4">
    <source>
        <dbReference type="ARBA" id="ARBA00001974"/>
    </source>
</evidence>
<dbReference type="InterPro" id="IPR050607">
    <property type="entry name" value="NOS"/>
</dbReference>
<dbReference type="GO" id="GO:0005829">
    <property type="term" value="C:cytosol"/>
    <property type="evidence" value="ECO:0007669"/>
    <property type="project" value="UniProtKB-SubCell"/>
</dbReference>
<feature type="non-terminal residue" evidence="24">
    <location>
        <position position="61"/>
    </location>
</feature>
<keyword evidence="8" id="KW-0963">Cytoplasm</keyword>
<feature type="non-terminal residue" evidence="24">
    <location>
        <position position="1"/>
    </location>
</feature>
<keyword evidence="17" id="KW-0408">Iron</keyword>
<comment type="cofactor">
    <cofactor evidence="3">
        <name>heme b</name>
        <dbReference type="ChEBI" id="CHEBI:60344"/>
    </cofactor>
</comment>
<dbReference type="InterPro" id="IPR017938">
    <property type="entry name" value="Riboflavin_synthase-like_b-brl"/>
</dbReference>